<dbReference type="InterPro" id="IPR012349">
    <property type="entry name" value="Split_barrel_FMN-bd"/>
</dbReference>
<dbReference type="SUPFAM" id="SSF50475">
    <property type="entry name" value="FMN-binding split barrel"/>
    <property type="match status" value="1"/>
</dbReference>
<evidence type="ECO:0000313" key="2">
    <source>
        <dbReference type="Proteomes" id="UP001549162"/>
    </source>
</evidence>
<proteinExistence type="predicted"/>
<dbReference type="PANTHER" id="PTHR34071:SF2">
    <property type="entry name" value="FLAVIN-NUCLEOTIDE-BINDING PROTEIN"/>
    <property type="match status" value="1"/>
</dbReference>
<organism evidence="1 2">
    <name type="scientific">Peptoniphilus olsenii</name>
    <dbReference type="NCBI Taxonomy" id="411570"/>
    <lineage>
        <taxon>Bacteria</taxon>
        <taxon>Bacillati</taxon>
        <taxon>Bacillota</taxon>
        <taxon>Tissierellia</taxon>
        <taxon>Tissierellales</taxon>
        <taxon>Peptoniphilaceae</taxon>
        <taxon>Peptoniphilus</taxon>
    </lineage>
</organism>
<name>A0ABV2JBX0_9FIRM</name>
<dbReference type="RefSeq" id="WP_354369410.1">
    <property type="nucleotide sequence ID" value="NZ_JBEPMA010000019.1"/>
</dbReference>
<dbReference type="Proteomes" id="UP001549162">
    <property type="component" value="Unassembled WGS sequence"/>
</dbReference>
<dbReference type="InterPro" id="IPR024747">
    <property type="entry name" value="Pyridox_Oxase-rel"/>
</dbReference>
<gene>
    <name evidence="1" type="ORF">ABID14_001909</name>
</gene>
<dbReference type="Pfam" id="PF12900">
    <property type="entry name" value="Pyridox_ox_2"/>
    <property type="match status" value="1"/>
</dbReference>
<keyword evidence="2" id="KW-1185">Reference proteome</keyword>
<comment type="caution">
    <text evidence="1">The sequence shown here is derived from an EMBL/GenBank/DDBJ whole genome shotgun (WGS) entry which is preliminary data.</text>
</comment>
<evidence type="ECO:0000313" key="1">
    <source>
        <dbReference type="EMBL" id="MET3618271.1"/>
    </source>
</evidence>
<dbReference type="EMBL" id="JBEPMA010000019">
    <property type="protein sequence ID" value="MET3618271.1"/>
    <property type="molecule type" value="Genomic_DNA"/>
</dbReference>
<dbReference type="Gene3D" id="2.30.110.10">
    <property type="entry name" value="Electron Transport, Fmn-binding Protein, Chain A"/>
    <property type="match status" value="1"/>
</dbReference>
<sequence length="158" mass="18715">MFRNIRKKKNEISIENCKELLKKNKRGVLSLIGDEGYPYSFPINFYYEEKENKIYFHSSKKGYKIESIKNENKSCFVTYDEGTISEDGWSYYISSCITFGKIDMIYDEKIALEKIRTFASKYYPNKEDINDAIERSFKAVQIFSLKIEHMSGKRVQEK</sequence>
<reference evidence="1 2" key="1">
    <citation type="submission" date="2024-06" db="EMBL/GenBank/DDBJ databases">
        <title>Genomic Encyclopedia of Type Strains, Phase IV (KMG-IV): sequencing the most valuable type-strain genomes for metagenomic binning, comparative biology and taxonomic classification.</title>
        <authorList>
            <person name="Goeker M."/>
        </authorList>
    </citation>
    <scope>NUCLEOTIDE SEQUENCE [LARGE SCALE GENOMIC DNA]</scope>
    <source>
        <strain evidence="1 2">DSM 21460</strain>
    </source>
</reference>
<protein>
    <submittedName>
        <fullName evidence="1">Nitroimidazol reductase NimA-like FMN-containing flavoprotein (Pyridoxamine 5'-phosphate oxidase superfamily)</fullName>
    </submittedName>
</protein>
<dbReference type="PANTHER" id="PTHR34071">
    <property type="entry name" value="5-NITROIMIDAZOLE ANTIBIOTICS RESISTANCE PROTEIN, NIMA-FAMILY-RELATED PROTEIN-RELATED"/>
    <property type="match status" value="1"/>
</dbReference>
<accession>A0ABV2JBX0</accession>